<keyword evidence="3" id="KW-1185">Reference proteome</keyword>
<dbReference type="Proteomes" id="UP000775500">
    <property type="component" value="Unassembled WGS sequence"/>
</dbReference>
<dbReference type="PANTHER" id="PTHR30399">
    <property type="entry name" value="UNCHARACTERIZED PROTEIN YGJP"/>
    <property type="match status" value="1"/>
</dbReference>
<dbReference type="RefSeq" id="WP_204684763.1">
    <property type="nucleotide sequence ID" value="NZ_JACJLU010000002.1"/>
</dbReference>
<evidence type="ECO:0000313" key="3">
    <source>
        <dbReference type="Proteomes" id="UP000775500"/>
    </source>
</evidence>
<dbReference type="EMBL" id="JACJLU010000002">
    <property type="protein sequence ID" value="MBM6830913.1"/>
    <property type="molecule type" value="Genomic_DNA"/>
</dbReference>
<dbReference type="Pfam" id="PF01863">
    <property type="entry name" value="YgjP-like"/>
    <property type="match status" value="1"/>
</dbReference>
<name>A0ABS2FLL0_9FIRM</name>
<sequence length="193" mass="23212">MYLRVKEGKIVVTAPFWASDKQINGFIDKHTEWIQKKLLDKNIFLKDGDTITILGNSFQISFTENLIDIEDHQIWIPNDQKIFQSFLIERTKKYLYSRFQELSSQMQTPGIELKLGFYKTKWGSYHPKTNCIRLNMNLIFTDKECIDAILIHELCHVRFQNHQKEFYQEVEKWMPSYRKVVRRLRTYSIPKIK</sequence>
<reference evidence="2 3" key="1">
    <citation type="journal article" date="2021" name="Sci. Rep.">
        <title>The distribution of antibiotic resistance genes in chicken gut microbiota commensals.</title>
        <authorList>
            <person name="Juricova H."/>
            <person name="Matiasovicova J."/>
            <person name="Kubasova T."/>
            <person name="Cejkova D."/>
            <person name="Rychlik I."/>
        </authorList>
    </citation>
    <scope>NUCLEOTIDE SEQUENCE [LARGE SCALE GENOMIC DNA]</scope>
    <source>
        <strain evidence="2 3">An423</strain>
    </source>
</reference>
<proteinExistence type="predicted"/>
<feature type="domain" description="YgjP-like metallopeptidase" evidence="1">
    <location>
        <begin position="1"/>
        <end position="186"/>
    </location>
</feature>
<dbReference type="CDD" id="cd07344">
    <property type="entry name" value="M48_yhfN_like"/>
    <property type="match status" value="1"/>
</dbReference>
<dbReference type="InterPro" id="IPR053136">
    <property type="entry name" value="UTP_pyrophosphatase-like"/>
</dbReference>
<dbReference type="PANTHER" id="PTHR30399:SF1">
    <property type="entry name" value="UTP PYROPHOSPHATASE"/>
    <property type="match status" value="1"/>
</dbReference>
<organism evidence="2 3">
    <name type="scientific">Faecalicoccus acidiformans</name>
    <dbReference type="NCBI Taxonomy" id="915173"/>
    <lineage>
        <taxon>Bacteria</taxon>
        <taxon>Bacillati</taxon>
        <taxon>Bacillota</taxon>
        <taxon>Erysipelotrichia</taxon>
        <taxon>Erysipelotrichales</taxon>
        <taxon>Erysipelotrichaceae</taxon>
        <taxon>Faecalicoccus</taxon>
    </lineage>
</organism>
<evidence type="ECO:0000259" key="1">
    <source>
        <dbReference type="Pfam" id="PF01863"/>
    </source>
</evidence>
<protein>
    <submittedName>
        <fullName evidence="2">DUF45 domain-containing protein</fullName>
    </submittedName>
</protein>
<dbReference type="Gene3D" id="3.30.2010.10">
    <property type="entry name" value="Metalloproteases ('zincins'), catalytic domain"/>
    <property type="match status" value="1"/>
</dbReference>
<dbReference type="InterPro" id="IPR002725">
    <property type="entry name" value="YgjP-like_metallopeptidase"/>
</dbReference>
<accession>A0ABS2FLL0</accession>
<gene>
    <name evidence="2" type="ORF">H5982_02170</name>
</gene>
<comment type="caution">
    <text evidence="2">The sequence shown here is derived from an EMBL/GenBank/DDBJ whole genome shotgun (WGS) entry which is preliminary data.</text>
</comment>
<evidence type="ECO:0000313" key="2">
    <source>
        <dbReference type="EMBL" id="MBM6830913.1"/>
    </source>
</evidence>